<dbReference type="Gene3D" id="3.40.50.1820">
    <property type="entry name" value="alpha/beta hydrolase"/>
    <property type="match status" value="1"/>
</dbReference>
<dbReference type="Pfam" id="PF12146">
    <property type="entry name" value="Hydrolase_4"/>
    <property type="match status" value="1"/>
</dbReference>
<reference evidence="2 3" key="1">
    <citation type="submission" date="2019-02" db="EMBL/GenBank/DDBJ databases">
        <authorList>
            <person name="Li S.-H."/>
        </authorList>
    </citation>
    <scope>NUCLEOTIDE SEQUENCE [LARGE SCALE GENOMIC DNA]</scope>
    <source>
        <strain evidence="2 3">IMCC14385</strain>
    </source>
</reference>
<dbReference type="Proteomes" id="UP000326287">
    <property type="component" value="Chromosome"/>
</dbReference>
<protein>
    <submittedName>
        <fullName evidence="2">Alpha/beta fold hydrolase</fullName>
    </submittedName>
</protein>
<evidence type="ECO:0000259" key="1">
    <source>
        <dbReference type="Pfam" id="PF12146"/>
    </source>
</evidence>
<dbReference type="InterPro" id="IPR022742">
    <property type="entry name" value="Hydrolase_4"/>
</dbReference>
<feature type="domain" description="Serine aminopeptidase S33" evidence="1">
    <location>
        <begin position="81"/>
        <end position="214"/>
    </location>
</feature>
<dbReference type="OrthoDB" id="9785076at2"/>
<dbReference type="GO" id="GO:0016787">
    <property type="term" value="F:hydrolase activity"/>
    <property type="evidence" value="ECO:0007669"/>
    <property type="project" value="UniProtKB-KW"/>
</dbReference>
<keyword evidence="2" id="KW-0378">Hydrolase</keyword>
<dbReference type="KEGG" id="halc:EY643_08395"/>
<gene>
    <name evidence="2" type="ORF">EY643_08395</name>
</gene>
<accession>A0A5P9NIN3</accession>
<evidence type="ECO:0000313" key="2">
    <source>
        <dbReference type="EMBL" id="QFU75671.1"/>
    </source>
</evidence>
<sequence length="335" mass="36366">MPLCHLSTFSMALSIEGRHEAGQRQLRSQRLSFGFRAIFWRSGSDSYSVEGMNDPIQEITAGDGTTIPLYWYPATGTGTVLLLLPALGIQAKLYRRLAEQLCDRGHSVAVMEQRGHGNSALRPSYSCQFSLDDLLEFDIPAALDWLELQSPGCKIVLGGHSLGGHLSTIYAGRAPSRLAGVLHLACAFPHYLDYPGKERLLLRFLCTVMPLFKLAPGYYPGGLMGFGSRESIGMMMQWRQWCLSGSFDYDGHTNIAVAGAFTGSVLAIAFEQDNFATQAAIERALSPLSGANVSRVSLGAEEQGEYLGHVNWARSPEGTSACIAQWLAGLSTGSH</sequence>
<name>A0A5P9NIN3_9GAMM</name>
<dbReference type="InterPro" id="IPR029058">
    <property type="entry name" value="AB_hydrolase_fold"/>
</dbReference>
<dbReference type="EMBL" id="CP036422">
    <property type="protein sequence ID" value="QFU75671.1"/>
    <property type="molecule type" value="Genomic_DNA"/>
</dbReference>
<keyword evidence="3" id="KW-1185">Reference proteome</keyword>
<organism evidence="2 3">
    <name type="scientific">Halioglobus maricola</name>
    <dbReference type="NCBI Taxonomy" id="2601894"/>
    <lineage>
        <taxon>Bacteria</taxon>
        <taxon>Pseudomonadati</taxon>
        <taxon>Pseudomonadota</taxon>
        <taxon>Gammaproteobacteria</taxon>
        <taxon>Cellvibrionales</taxon>
        <taxon>Halieaceae</taxon>
        <taxon>Halioglobus</taxon>
    </lineage>
</organism>
<dbReference type="AlphaFoldDB" id="A0A5P9NIN3"/>
<proteinExistence type="predicted"/>
<evidence type="ECO:0000313" key="3">
    <source>
        <dbReference type="Proteomes" id="UP000326287"/>
    </source>
</evidence>
<dbReference type="SUPFAM" id="SSF53474">
    <property type="entry name" value="alpha/beta-Hydrolases"/>
    <property type="match status" value="1"/>
</dbReference>